<keyword evidence="2" id="KW-0808">Transferase</keyword>
<evidence type="ECO:0000313" key="3">
    <source>
        <dbReference type="Proteomes" id="UP000034231"/>
    </source>
</evidence>
<dbReference type="Proteomes" id="UP000034231">
    <property type="component" value="Unassembled WGS sequence"/>
</dbReference>
<protein>
    <submittedName>
        <fullName evidence="2">Glycosyl transferase family 2</fullName>
    </submittedName>
</protein>
<evidence type="ECO:0000313" key="2">
    <source>
        <dbReference type="EMBL" id="KKQ50074.1"/>
    </source>
</evidence>
<sequence length="317" mass="36087">MKISLKNNPILSVVILNYNAKDYLKKCLQSINKSILSGYSIEIIIADNASTDNSIELAKTVKSTNPQINFIFRNNSGNIGFAAGNNEGLTASNPASKYVLFLNPDTTVETDTFRKIIDFFQHHPDVDAATCNLILALTGKTQPESHRGFPTPWNAFCHFFGFGLPKLFPHTKFFNGYFLGHLDYSKVQKIDACVGAFIMIKREVGQKINWWNEKYFMYGEDLDLCWQIKQKGFNLYFYPGCKTTHYQGVSSGIIAHSQKISSASRITKARSALATTSAMRIFYQENLIKNYPHSLHWLVWLGIDILEKYRLFKAKYL</sequence>
<name>A0A0G0KLL4_9BACT</name>
<dbReference type="CDD" id="cd04186">
    <property type="entry name" value="GT_2_like_c"/>
    <property type="match status" value="1"/>
</dbReference>
<dbReference type="InterPro" id="IPR001173">
    <property type="entry name" value="Glyco_trans_2-like"/>
</dbReference>
<dbReference type="PANTHER" id="PTHR43179:SF7">
    <property type="entry name" value="RHAMNOSYLTRANSFERASE WBBL"/>
    <property type="match status" value="1"/>
</dbReference>
<dbReference type="EMBL" id="LBTX01000009">
    <property type="protein sequence ID" value="KKQ50074.1"/>
    <property type="molecule type" value="Genomic_DNA"/>
</dbReference>
<dbReference type="Gene3D" id="3.90.550.10">
    <property type="entry name" value="Spore Coat Polysaccharide Biosynthesis Protein SpsA, Chain A"/>
    <property type="match status" value="1"/>
</dbReference>
<dbReference type="PANTHER" id="PTHR43179">
    <property type="entry name" value="RHAMNOSYLTRANSFERASE WBBL"/>
    <property type="match status" value="1"/>
</dbReference>
<dbReference type="Pfam" id="PF00535">
    <property type="entry name" value="Glycos_transf_2"/>
    <property type="match status" value="1"/>
</dbReference>
<accession>A0A0G0KLL4</accession>
<feature type="domain" description="Glycosyltransferase 2-like" evidence="1">
    <location>
        <begin position="12"/>
        <end position="142"/>
    </location>
</feature>
<organism evidence="2 3">
    <name type="scientific">Candidatus Shapirobacteria bacterium GW2011_GWE1_38_10</name>
    <dbReference type="NCBI Taxonomy" id="1618488"/>
    <lineage>
        <taxon>Bacteria</taxon>
        <taxon>Candidatus Shapironibacteriota</taxon>
    </lineage>
</organism>
<dbReference type="SUPFAM" id="SSF53448">
    <property type="entry name" value="Nucleotide-diphospho-sugar transferases"/>
    <property type="match status" value="1"/>
</dbReference>
<dbReference type="GO" id="GO:0016740">
    <property type="term" value="F:transferase activity"/>
    <property type="evidence" value="ECO:0007669"/>
    <property type="project" value="UniProtKB-KW"/>
</dbReference>
<comment type="caution">
    <text evidence="2">The sequence shown here is derived from an EMBL/GenBank/DDBJ whole genome shotgun (WGS) entry which is preliminary data.</text>
</comment>
<gene>
    <name evidence="2" type="ORF">US68_C0009G0029</name>
</gene>
<dbReference type="AlphaFoldDB" id="A0A0G0KLL4"/>
<dbReference type="PATRIC" id="fig|1618488.3.peg.550"/>
<reference evidence="2 3" key="1">
    <citation type="journal article" date="2015" name="Nature">
        <title>rRNA introns, odd ribosomes, and small enigmatic genomes across a large radiation of phyla.</title>
        <authorList>
            <person name="Brown C.T."/>
            <person name="Hug L.A."/>
            <person name="Thomas B.C."/>
            <person name="Sharon I."/>
            <person name="Castelle C.J."/>
            <person name="Singh A."/>
            <person name="Wilkins M.J."/>
            <person name="Williams K.H."/>
            <person name="Banfield J.F."/>
        </authorList>
    </citation>
    <scope>NUCLEOTIDE SEQUENCE [LARGE SCALE GENOMIC DNA]</scope>
</reference>
<proteinExistence type="predicted"/>
<evidence type="ECO:0000259" key="1">
    <source>
        <dbReference type="Pfam" id="PF00535"/>
    </source>
</evidence>
<dbReference type="InterPro" id="IPR029044">
    <property type="entry name" value="Nucleotide-diphossugar_trans"/>
</dbReference>